<gene>
    <name evidence="1" type="ORF">LTR37_016580</name>
</gene>
<accession>A0ACC3MMH3</accession>
<proteinExistence type="predicted"/>
<dbReference type="Proteomes" id="UP001281147">
    <property type="component" value="Unassembled WGS sequence"/>
</dbReference>
<keyword evidence="2" id="KW-1185">Reference proteome</keyword>
<comment type="caution">
    <text evidence="1">The sequence shown here is derived from an EMBL/GenBank/DDBJ whole genome shotgun (WGS) entry which is preliminary data.</text>
</comment>
<sequence length="148" mass="15764">MLVTRLSRFETLLAQHPAVREPCLLCISRQQQLDAGYGTGLAPGALYEASSTKSTNMPPIKGRKVLINGASTTIGFALAKLCLAEDMDVHIASSNSDKIANATETLASANPNRRVISHVAKLGVTMPKPFSSDSSLRLLSTALWITLA</sequence>
<name>A0ACC3MMH3_9PEZI</name>
<evidence type="ECO:0000313" key="1">
    <source>
        <dbReference type="EMBL" id="KAK3699219.1"/>
    </source>
</evidence>
<reference evidence="1" key="1">
    <citation type="submission" date="2023-07" db="EMBL/GenBank/DDBJ databases">
        <title>Black Yeasts Isolated from many extreme environments.</title>
        <authorList>
            <person name="Coleine C."/>
            <person name="Stajich J.E."/>
            <person name="Selbmann L."/>
        </authorList>
    </citation>
    <scope>NUCLEOTIDE SEQUENCE</scope>
    <source>
        <strain evidence="1">CCFEE 5714</strain>
    </source>
</reference>
<organism evidence="1 2">
    <name type="scientific">Vermiconidia calcicola</name>
    <dbReference type="NCBI Taxonomy" id="1690605"/>
    <lineage>
        <taxon>Eukaryota</taxon>
        <taxon>Fungi</taxon>
        <taxon>Dikarya</taxon>
        <taxon>Ascomycota</taxon>
        <taxon>Pezizomycotina</taxon>
        <taxon>Dothideomycetes</taxon>
        <taxon>Dothideomycetidae</taxon>
        <taxon>Mycosphaerellales</taxon>
        <taxon>Extremaceae</taxon>
        <taxon>Vermiconidia</taxon>
    </lineage>
</organism>
<evidence type="ECO:0000313" key="2">
    <source>
        <dbReference type="Proteomes" id="UP001281147"/>
    </source>
</evidence>
<dbReference type="EMBL" id="JAUTXU010000200">
    <property type="protein sequence ID" value="KAK3699219.1"/>
    <property type="molecule type" value="Genomic_DNA"/>
</dbReference>
<protein>
    <submittedName>
        <fullName evidence="1">Uncharacterized protein</fullName>
    </submittedName>
</protein>